<dbReference type="RefSeq" id="WP_323262981.1">
    <property type="nucleotide sequence ID" value="NZ_JAYGIE010000100.1"/>
</dbReference>
<evidence type="ECO:0000313" key="1">
    <source>
        <dbReference type="EMBL" id="MEA5479830.1"/>
    </source>
</evidence>
<keyword evidence="2" id="KW-1185">Reference proteome</keyword>
<accession>A0ABU5TNB5</accession>
<name>A0ABU5TNB5_9CYAN</name>
<dbReference type="Proteomes" id="UP001301388">
    <property type="component" value="Unassembled WGS sequence"/>
</dbReference>
<evidence type="ECO:0000313" key="2">
    <source>
        <dbReference type="Proteomes" id="UP001301388"/>
    </source>
</evidence>
<protein>
    <submittedName>
        <fullName evidence="1">ATP-binding protein</fullName>
    </submittedName>
</protein>
<keyword evidence="1" id="KW-0547">Nucleotide-binding</keyword>
<gene>
    <name evidence="1" type="ORF">VB774_19570</name>
</gene>
<dbReference type="EMBL" id="JAYGIE010000100">
    <property type="protein sequence ID" value="MEA5479830.1"/>
    <property type="molecule type" value="Genomic_DNA"/>
</dbReference>
<reference evidence="1 2" key="1">
    <citation type="submission" date="2023-12" db="EMBL/GenBank/DDBJ databases">
        <title>Baltic Sea Cyanobacteria.</title>
        <authorList>
            <person name="Delbaje E."/>
            <person name="Fewer D.P."/>
            <person name="Shishido T.K."/>
        </authorList>
    </citation>
    <scope>NUCLEOTIDE SEQUENCE [LARGE SCALE GENOMIC DNA]</scope>
    <source>
        <strain evidence="1 2">UHCC 0370</strain>
    </source>
</reference>
<proteinExistence type="predicted"/>
<comment type="caution">
    <text evidence="1">The sequence shown here is derived from an EMBL/GenBank/DDBJ whole genome shotgun (WGS) entry which is preliminary data.</text>
</comment>
<organism evidence="1 2">
    <name type="scientific">Pseudanabaena galeata UHCC 0370</name>
    <dbReference type="NCBI Taxonomy" id="3110310"/>
    <lineage>
        <taxon>Bacteria</taxon>
        <taxon>Bacillati</taxon>
        <taxon>Cyanobacteriota</taxon>
        <taxon>Cyanophyceae</taxon>
        <taxon>Pseudanabaenales</taxon>
        <taxon>Pseudanabaenaceae</taxon>
        <taxon>Pseudanabaena</taxon>
    </lineage>
</organism>
<sequence length="462" mass="52924">MSQDLLTQIYNAFKPSEPLQPADPAYVDCREVRGDGDILLDIGRAISFSEGQPTCQLYTGYRGVGKSTELLRLQEDLRSKGYSVVYFAADEEDIEPDNAEYTDILLACTRHILEDLKDCGNPEPVGKWLQGRIKAFKEIIPELEVTGASVELQNPQWGWIPQFAKITASVRAVPSIRQRVRQELDAHTTTLIDALNEFIEDAKSNLPEPFTDIVVIVDNLDRITYIKKGEDTISNYDDIFIERSGQLKKLKCHVIYTIPITMVYSSKSTMLEDNYDKPQVLPMIMVKDRYGKVNEHGLAKMKEIICRRVDKMKLADRPEIGKEIAGALDSKLFENAEILDQICLMSGGHTRNLMQYIQLAIKRTKQLPIKAREVKWALSQARDTYHNAIEPHQWDVLVQVAKTKEKPNNEEHNLLLLNRSILEYCYLNEDGETQRWFDIHPVIHGIDEFQRAWEKDNATKSN</sequence>
<keyword evidence="1" id="KW-0067">ATP-binding</keyword>
<dbReference type="GO" id="GO:0005524">
    <property type="term" value="F:ATP binding"/>
    <property type="evidence" value="ECO:0007669"/>
    <property type="project" value="UniProtKB-KW"/>
</dbReference>